<keyword evidence="3" id="KW-1185">Reference proteome</keyword>
<dbReference type="Proteomes" id="UP000077177">
    <property type="component" value="Chromosome"/>
</dbReference>
<dbReference type="OrthoDB" id="9789012at2"/>
<feature type="domain" description="VOC" evidence="1">
    <location>
        <begin position="2"/>
        <end position="131"/>
    </location>
</feature>
<dbReference type="InterPro" id="IPR051332">
    <property type="entry name" value="Fosfomycin_Res_Enzymes"/>
</dbReference>
<reference evidence="2 3" key="2">
    <citation type="journal article" date="2016" name="Int. J. Syst. Evol. Microbiol.">
        <title>Flavisolibacter tropicus sp. nov., isolated from tropical soil.</title>
        <authorList>
            <person name="Lee J.J."/>
            <person name="Kang M.S."/>
            <person name="Kim G.S."/>
            <person name="Lee C.S."/>
            <person name="Lim S."/>
            <person name="Lee J."/>
            <person name="Roh S.H."/>
            <person name="Kang H."/>
            <person name="Ha J.M."/>
            <person name="Bae S."/>
            <person name="Jung H.Y."/>
            <person name="Kim M.K."/>
        </authorList>
    </citation>
    <scope>NUCLEOTIDE SEQUENCE [LARGE SCALE GENOMIC DNA]</scope>
    <source>
        <strain evidence="2 3">LCS9</strain>
    </source>
</reference>
<dbReference type="InterPro" id="IPR029068">
    <property type="entry name" value="Glyas_Bleomycin-R_OHBP_Dase"/>
</dbReference>
<proteinExistence type="predicted"/>
<dbReference type="PATRIC" id="fig|1492898.3.peg.1980"/>
<protein>
    <submittedName>
        <fullName evidence="2">Glyoxalase</fullName>
    </submittedName>
</protein>
<dbReference type="STRING" id="1492898.SY85_09195"/>
<accession>A0A172TUH8</accession>
<dbReference type="AlphaFoldDB" id="A0A172TUH8"/>
<dbReference type="SUPFAM" id="SSF54593">
    <property type="entry name" value="Glyoxalase/Bleomycin resistance protein/Dihydroxybiphenyl dioxygenase"/>
    <property type="match status" value="1"/>
</dbReference>
<dbReference type="PROSITE" id="PS51819">
    <property type="entry name" value="VOC"/>
    <property type="match status" value="1"/>
</dbReference>
<evidence type="ECO:0000313" key="3">
    <source>
        <dbReference type="Proteomes" id="UP000077177"/>
    </source>
</evidence>
<dbReference type="PANTHER" id="PTHR36113:SF1">
    <property type="entry name" value="GLYOXALASE_BLEOMYCIN RESISTANCE PROTEIN_DIOXYGENASE"/>
    <property type="match status" value="1"/>
</dbReference>
<dbReference type="EMBL" id="CP011390">
    <property type="protein sequence ID" value="ANE50652.1"/>
    <property type="molecule type" value="Genomic_DNA"/>
</dbReference>
<dbReference type="KEGG" id="fla:SY85_09195"/>
<dbReference type="RefSeq" id="WP_066403818.1">
    <property type="nucleotide sequence ID" value="NZ_CP011390.1"/>
</dbReference>
<evidence type="ECO:0000259" key="1">
    <source>
        <dbReference type="PROSITE" id="PS51819"/>
    </source>
</evidence>
<sequence length="139" mass="16007">MTLEHVAIWTNQLEELKTYYQTYFNGVPNDKYTNATSQFQSYFLTFKSGARLELMSKPDVPVNRNDTIHQQYLGIIHLAFGVNTMEEVDLKAKELAAAGYPILRGPRRTGDGYYEFETLDPDNNRLEVTTKYIMPDGLK</sequence>
<gene>
    <name evidence="2" type="ORF">SY85_09195</name>
</gene>
<evidence type="ECO:0000313" key="2">
    <source>
        <dbReference type="EMBL" id="ANE50652.1"/>
    </source>
</evidence>
<reference evidence="3" key="1">
    <citation type="submission" date="2015-01" db="EMBL/GenBank/DDBJ databases">
        <title>Flavisolibacter sp./LCS9/ whole genome sequencing.</title>
        <authorList>
            <person name="Kim M.K."/>
            <person name="Srinivasan S."/>
            <person name="Lee J.-J."/>
        </authorList>
    </citation>
    <scope>NUCLEOTIDE SEQUENCE [LARGE SCALE GENOMIC DNA]</scope>
    <source>
        <strain evidence="3">LCS9</strain>
    </source>
</reference>
<dbReference type="Pfam" id="PF00903">
    <property type="entry name" value="Glyoxalase"/>
    <property type="match status" value="1"/>
</dbReference>
<dbReference type="Gene3D" id="3.10.180.10">
    <property type="entry name" value="2,3-Dihydroxybiphenyl 1,2-Dioxygenase, domain 1"/>
    <property type="match status" value="1"/>
</dbReference>
<dbReference type="InterPro" id="IPR004360">
    <property type="entry name" value="Glyas_Fos-R_dOase_dom"/>
</dbReference>
<dbReference type="PANTHER" id="PTHR36113">
    <property type="entry name" value="LYASE, PUTATIVE-RELATED-RELATED"/>
    <property type="match status" value="1"/>
</dbReference>
<organism evidence="2 3">
    <name type="scientific">Flavisolibacter tropicus</name>
    <dbReference type="NCBI Taxonomy" id="1492898"/>
    <lineage>
        <taxon>Bacteria</taxon>
        <taxon>Pseudomonadati</taxon>
        <taxon>Bacteroidota</taxon>
        <taxon>Chitinophagia</taxon>
        <taxon>Chitinophagales</taxon>
        <taxon>Chitinophagaceae</taxon>
        <taxon>Flavisolibacter</taxon>
    </lineage>
</organism>
<name>A0A172TUH8_9BACT</name>
<dbReference type="InterPro" id="IPR037523">
    <property type="entry name" value="VOC_core"/>
</dbReference>